<dbReference type="Pfam" id="PF17119">
    <property type="entry name" value="MMU163"/>
    <property type="match status" value="1"/>
</dbReference>
<protein>
    <submittedName>
        <fullName evidence="2">(Perigord truffle) hypothetical protein</fullName>
    </submittedName>
</protein>
<sequence length="185" mass="20781">MLKHSLRQSPLRRPLLLLRASISSNTPLLLYPPAPTPAPRKSSTHHHQPSYFAASIPNPSQPSKDHTPPSERSINLGRTIQTLKSHLPTLLQTPLPLDILSPSITLNLFPSTHPHLPAVRGRVAYVAALWTAPVAWGRLPGRHRRLEVLSERMLREGQGEGEEVFVVKWRMCEEEEFCGVFLFGF</sequence>
<organism evidence="2 3">
    <name type="scientific">Tuber melanosporum (strain Mel28)</name>
    <name type="common">Perigord black truffle</name>
    <dbReference type="NCBI Taxonomy" id="656061"/>
    <lineage>
        <taxon>Eukaryota</taxon>
        <taxon>Fungi</taxon>
        <taxon>Dikarya</taxon>
        <taxon>Ascomycota</taxon>
        <taxon>Pezizomycotina</taxon>
        <taxon>Pezizomycetes</taxon>
        <taxon>Pezizales</taxon>
        <taxon>Tuberaceae</taxon>
        <taxon>Tuber</taxon>
    </lineage>
</organism>
<name>D5GF42_TUBMM</name>
<dbReference type="RefSeq" id="XP_002838944.1">
    <property type="nucleotide sequence ID" value="XM_002838898.1"/>
</dbReference>
<dbReference type="HOGENOM" id="CLU_1462361_0_0_1"/>
<dbReference type="EMBL" id="FN430198">
    <property type="protein sequence ID" value="CAZ83135.1"/>
    <property type="molecule type" value="Genomic_DNA"/>
</dbReference>
<dbReference type="eggNOG" id="ENOG502S29P">
    <property type="taxonomic scope" value="Eukaryota"/>
</dbReference>
<dbReference type="Proteomes" id="UP000006911">
    <property type="component" value="Unassembled WGS sequence"/>
</dbReference>
<dbReference type="GeneID" id="9187996"/>
<reference evidence="2 3" key="1">
    <citation type="journal article" date="2010" name="Nature">
        <title>Perigord black truffle genome uncovers evolutionary origins and mechanisms of symbiosis.</title>
        <authorList>
            <person name="Martin F."/>
            <person name="Kohler A."/>
            <person name="Murat C."/>
            <person name="Balestrini R."/>
            <person name="Coutinho P.M."/>
            <person name="Jaillon O."/>
            <person name="Montanini B."/>
            <person name="Morin E."/>
            <person name="Noel B."/>
            <person name="Percudani R."/>
            <person name="Porcel B."/>
            <person name="Rubini A."/>
            <person name="Amicucci A."/>
            <person name="Amselem J."/>
            <person name="Anthouard V."/>
            <person name="Arcioni S."/>
            <person name="Artiguenave F."/>
            <person name="Aury J.M."/>
            <person name="Ballario P."/>
            <person name="Bolchi A."/>
            <person name="Brenna A."/>
            <person name="Brun A."/>
            <person name="Buee M."/>
            <person name="Cantarel B."/>
            <person name="Chevalier G."/>
            <person name="Couloux A."/>
            <person name="Da Silva C."/>
            <person name="Denoeud F."/>
            <person name="Duplessis S."/>
            <person name="Ghignone S."/>
            <person name="Hilselberger B."/>
            <person name="Iotti M."/>
            <person name="Marcais B."/>
            <person name="Mello A."/>
            <person name="Miranda M."/>
            <person name="Pacioni G."/>
            <person name="Quesneville H."/>
            <person name="Riccioni C."/>
            <person name="Ruotolo R."/>
            <person name="Splivallo R."/>
            <person name="Stocchi V."/>
            <person name="Tisserant E."/>
            <person name="Viscomi A.R."/>
            <person name="Zambonelli A."/>
            <person name="Zampieri E."/>
            <person name="Henrissat B."/>
            <person name="Lebrun M.H."/>
            <person name="Paolocci F."/>
            <person name="Bonfante P."/>
            <person name="Ottonello S."/>
            <person name="Wincker P."/>
        </authorList>
    </citation>
    <scope>NUCLEOTIDE SEQUENCE [LARGE SCALE GENOMIC DNA]</scope>
    <source>
        <strain evidence="2 3">Mel28</strain>
    </source>
</reference>
<dbReference type="InterPro" id="IPR031342">
    <property type="entry name" value="Mug163-like"/>
</dbReference>
<dbReference type="InParanoid" id="D5GF42"/>
<dbReference type="AlphaFoldDB" id="D5GF42"/>
<feature type="region of interest" description="Disordered" evidence="1">
    <location>
        <begin position="28"/>
        <end position="73"/>
    </location>
</feature>
<evidence type="ECO:0000313" key="2">
    <source>
        <dbReference type="EMBL" id="CAZ83135.1"/>
    </source>
</evidence>
<dbReference type="KEGG" id="tml:GSTUM_00001837001"/>
<evidence type="ECO:0000313" key="3">
    <source>
        <dbReference type="Proteomes" id="UP000006911"/>
    </source>
</evidence>
<accession>D5GF42</accession>
<keyword evidence="3" id="KW-1185">Reference proteome</keyword>
<proteinExistence type="predicted"/>
<evidence type="ECO:0000256" key="1">
    <source>
        <dbReference type="SAM" id="MobiDB-lite"/>
    </source>
</evidence>
<dbReference type="OMA" id="VITVTEW"/>
<gene>
    <name evidence="2" type="ORF">GSTUM_00001837001</name>
</gene>